<evidence type="ECO:0000259" key="9">
    <source>
        <dbReference type="Pfam" id="PF13231"/>
    </source>
</evidence>
<evidence type="ECO:0000256" key="6">
    <source>
        <dbReference type="ARBA" id="ARBA00022989"/>
    </source>
</evidence>
<feature type="transmembrane region" description="Helical" evidence="8">
    <location>
        <begin position="305"/>
        <end position="325"/>
    </location>
</feature>
<feature type="transmembrane region" description="Helical" evidence="8">
    <location>
        <begin position="337"/>
        <end position="357"/>
    </location>
</feature>
<gene>
    <name evidence="10" type="ORF">US19_C0002G0016</name>
</gene>
<keyword evidence="6 8" id="KW-1133">Transmembrane helix</keyword>
<dbReference type="AlphaFoldDB" id="A0A0G0EYQ0"/>
<evidence type="ECO:0000256" key="7">
    <source>
        <dbReference type="ARBA" id="ARBA00023136"/>
    </source>
</evidence>
<evidence type="ECO:0000256" key="1">
    <source>
        <dbReference type="ARBA" id="ARBA00004651"/>
    </source>
</evidence>
<evidence type="ECO:0000256" key="2">
    <source>
        <dbReference type="ARBA" id="ARBA00022475"/>
    </source>
</evidence>
<keyword evidence="2" id="KW-1003">Cell membrane</keyword>
<keyword evidence="4 10" id="KW-0808">Transferase</keyword>
<proteinExistence type="predicted"/>
<feature type="transmembrane region" description="Helical" evidence="8">
    <location>
        <begin position="363"/>
        <end position="380"/>
    </location>
</feature>
<dbReference type="EMBL" id="LBSA01000002">
    <property type="protein sequence ID" value="KKQ10597.1"/>
    <property type="molecule type" value="Genomic_DNA"/>
</dbReference>
<keyword evidence="3" id="KW-0328">Glycosyltransferase</keyword>
<evidence type="ECO:0000256" key="3">
    <source>
        <dbReference type="ARBA" id="ARBA00022676"/>
    </source>
</evidence>
<dbReference type="InterPro" id="IPR050297">
    <property type="entry name" value="LipidA_mod_glycosyltrf_83"/>
</dbReference>
<dbReference type="PANTHER" id="PTHR33908">
    <property type="entry name" value="MANNOSYLTRANSFERASE YKCB-RELATED"/>
    <property type="match status" value="1"/>
</dbReference>
<keyword evidence="7 8" id="KW-0472">Membrane</keyword>
<dbReference type="Pfam" id="PF13231">
    <property type="entry name" value="PMT_2"/>
    <property type="match status" value="1"/>
</dbReference>
<feature type="domain" description="Glycosyltransferase RgtA/B/C/D-like" evidence="9">
    <location>
        <begin position="136"/>
        <end position="262"/>
    </location>
</feature>
<dbReference type="InterPro" id="IPR038731">
    <property type="entry name" value="RgtA/B/C-like"/>
</dbReference>
<feature type="transmembrane region" description="Helical" evidence="8">
    <location>
        <begin position="130"/>
        <end position="150"/>
    </location>
</feature>
<dbReference type="Gene3D" id="2.60.120.260">
    <property type="entry name" value="Galactose-binding domain-like"/>
    <property type="match status" value="1"/>
</dbReference>
<feature type="transmembrane region" description="Helical" evidence="8">
    <location>
        <begin position="21"/>
        <end position="41"/>
    </location>
</feature>
<name>A0A0G0EYQ0_9BACT</name>
<feature type="transmembrane region" description="Helical" evidence="8">
    <location>
        <begin position="186"/>
        <end position="203"/>
    </location>
</feature>
<reference evidence="10 11" key="1">
    <citation type="journal article" date="2015" name="Nature">
        <title>rRNA introns, odd ribosomes, and small enigmatic genomes across a large radiation of phyla.</title>
        <authorList>
            <person name="Brown C.T."/>
            <person name="Hug L.A."/>
            <person name="Thomas B.C."/>
            <person name="Sharon I."/>
            <person name="Castelle C.J."/>
            <person name="Singh A."/>
            <person name="Wilkins M.J."/>
            <person name="Williams K.H."/>
            <person name="Banfield J.F."/>
        </authorList>
    </citation>
    <scope>NUCLEOTIDE SEQUENCE [LARGE SCALE GENOMIC DNA]</scope>
</reference>
<dbReference type="GO" id="GO:0005886">
    <property type="term" value="C:plasma membrane"/>
    <property type="evidence" value="ECO:0007669"/>
    <property type="project" value="UniProtKB-SubCell"/>
</dbReference>
<dbReference type="GO" id="GO:0016763">
    <property type="term" value="F:pentosyltransferase activity"/>
    <property type="evidence" value="ECO:0007669"/>
    <property type="project" value="TreeGrafter"/>
</dbReference>
<accession>A0A0G0EYQ0</accession>
<dbReference type="PANTHER" id="PTHR33908:SF11">
    <property type="entry name" value="MEMBRANE PROTEIN"/>
    <property type="match status" value="1"/>
</dbReference>
<evidence type="ECO:0000313" key="10">
    <source>
        <dbReference type="EMBL" id="KKQ10597.1"/>
    </source>
</evidence>
<dbReference type="Proteomes" id="UP000034492">
    <property type="component" value="Unassembled WGS sequence"/>
</dbReference>
<dbReference type="GO" id="GO:0009103">
    <property type="term" value="P:lipopolysaccharide biosynthetic process"/>
    <property type="evidence" value="ECO:0007669"/>
    <property type="project" value="UniProtKB-ARBA"/>
</dbReference>
<feature type="transmembrane region" description="Helical" evidence="8">
    <location>
        <begin position="252"/>
        <end position="275"/>
    </location>
</feature>
<feature type="transmembrane region" description="Helical" evidence="8">
    <location>
        <begin position="76"/>
        <end position="109"/>
    </location>
</feature>
<comment type="subcellular location">
    <subcellularLocation>
        <location evidence="1">Cell membrane</location>
        <topology evidence="1">Multi-pass membrane protein</topology>
    </subcellularLocation>
</comment>
<evidence type="ECO:0000256" key="8">
    <source>
        <dbReference type="SAM" id="Phobius"/>
    </source>
</evidence>
<comment type="caution">
    <text evidence="10">The sequence shown here is derived from an EMBL/GenBank/DDBJ whole genome shotgun (WGS) entry which is preliminary data.</text>
</comment>
<evidence type="ECO:0000313" key="11">
    <source>
        <dbReference type="Proteomes" id="UP000034492"/>
    </source>
</evidence>
<keyword evidence="5 8" id="KW-0812">Transmembrane</keyword>
<protein>
    <submittedName>
        <fullName evidence="10">Glycosyl transferase family 39</fullName>
    </submittedName>
</protein>
<organism evidence="10 11">
    <name type="scientific">Candidatus Daviesbacteria bacterium GW2011_GWB1_36_5</name>
    <dbReference type="NCBI Taxonomy" id="1618426"/>
    <lineage>
        <taxon>Bacteria</taxon>
        <taxon>Candidatus Daviesiibacteriota</taxon>
    </lineage>
</organism>
<sequence length="746" mass="87320">MLNMNTVYNLIKKKNNKVKKLIVHNPVLLVILIIAAILRFWGVNPGYPYFHSDEGMSYHNAIQFITQNRLAPDVYAYPLLVVIIHIISYVFIFIPITFIGSFFSDLTIFDYSSIKMFFENEIIGYNEINVLYWGRYTNAFLGVISVYITYLLGKNYFNKNVGIIAALMVSVNYRHVLASHFALHDIANNIFLSLVYLQSLVILKSNSIKDYIKGGVYSGLSFSVKYSPLGLIPLILAHSYKANFRKINKIFFVKLFVLILFCLITILAINFYYIFNINEVVKYLDYLKEKYNAGTLQFLFFPYVYIYWFSLTPPIAFLTILGIMLYSMKEFKKASILLIPIIIFFLSLTVFSSGGLYVRNFTLVTPVLLIFASYAIYYLYERFFGNKILSRILVILLITLSLTPHLINSVILDYHYAKNWNLTEAKFDLSRVRDVKVAGDNWFWDQIFENNKNLTKIDFNINTNFTFRELQEAGADYALIDTGSTERYFTWWMPISNTSKFINPKDLMYETLPGSVIRELISRREREYSKPWQAYESNIFWIPIPQIPDNFEGKLVYEDNFEDGDGWRVRGARGTQVRFLKKIVDEGNCIEKNCVWIGPITSASNQYRIWGTVSYESPVIEVDEDYLYKINLMIKSDKKTEGVIQDGFFKVELFRNEDDLKNHIEDSVIFVSSRYSNKDAHWQEKEVFAEIPKGYKYLVVRLQSFNNNHNSFYFDNLRIEKSIKKWENPVQRKTFPEDIIFINSII</sequence>
<feature type="transmembrane region" description="Helical" evidence="8">
    <location>
        <begin position="392"/>
        <end position="412"/>
    </location>
</feature>
<evidence type="ECO:0000256" key="5">
    <source>
        <dbReference type="ARBA" id="ARBA00022692"/>
    </source>
</evidence>
<evidence type="ECO:0000256" key="4">
    <source>
        <dbReference type="ARBA" id="ARBA00022679"/>
    </source>
</evidence>